<accession>A0A841E8N1</accession>
<gene>
    <name evidence="2" type="ORF">HNR25_000631</name>
</gene>
<reference evidence="2 3" key="1">
    <citation type="submission" date="2020-08" db="EMBL/GenBank/DDBJ databases">
        <title>Sequencing the genomes of 1000 actinobacteria strains.</title>
        <authorList>
            <person name="Klenk H.-P."/>
        </authorList>
    </citation>
    <scope>NUCLEOTIDE SEQUENCE [LARGE SCALE GENOMIC DNA]</scope>
    <source>
        <strain evidence="2 3">DSM 44593</strain>
    </source>
</reference>
<proteinExistence type="predicted"/>
<evidence type="ECO:0000256" key="1">
    <source>
        <dbReference type="SAM" id="MobiDB-lite"/>
    </source>
</evidence>
<feature type="compositionally biased region" description="Low complexity" evidence="1">
    <location>
        <begin position="51"/>
        <end position="61"/>
    </location>
</feature>
<sequence length="61" mass="6776">MMHPDLLRAAADERIARLREEARENALHRALRAARSPSRRNRRGSPPDPGSPRAGRAPAGR</sequence>
<dbReference type="RefSeq" id="WP_184633236.1">
    <property type="nucleotide sequence ID" value="NZ_BAABKT010000003.1"/>
</dbReference>
<evidence type="ECO:0000313" key="3">
    <source>
        <dbReference type="Proteomes" id="UP000578077"/>
    </source>
</evidence>
<feature type="compositionally biased region" description="Basic residues" evidence="1">
    <location>
        <begin position="29"/>
        <end position="43"/>
    </location>
</feature>
<feature type="region of interest" description="Disordered" evidence="1">
    <location>
        <begin position="27"/>
        <end position="61"/>
    </location>
</feature>
<protein>
    <submittedName>
        <fullName evidence="2">Uncharacterized protein</fullName>
    </submittedName>
</protein>
<evidence type="ECO:0000313" key="2">
    <source>
        <dbReference type="EMBL" id="MBB5996880.1"/>
    </source>
</evidence>
<organism evidence="2 3">
    <name type="scientific">Streptomonospora salina</name>
    <dbReference type="NCBI Taxonomy" id="104205"/>
    <lineage>
        <taxon>Bacteria</taxon>
        <taxon>Bacillati</taxon>
        <taxon>Actinomycetota</taxon>
        <taxon>Actinomycetes</taxon>
        <taxon>Streptosporangiales</taxon>
        <taxon>Nocardiopsidaceae</taxon>
        <taxon>Streptomonospora</taxon>
    </lineage>
</organism>
<name>A0A841E8N1_9ACTN</name>
<dbReference type="AlphaFoldDB" id="A0A841E8N1"/>
<keyword evidence="3" id="KW-1185">Reference proteome</keyword>
<dbReference type="Proteomes" id="UP000578077">
    <property type="component" value="Unassembled WGS sequence"/>
</dbReference>
<dbReference type="EMBL" id="JACHLY010000001">
    <property type="protein sequence ID" value="MBB5996880.1"/>
    <property type="molecule type" value="Genomic_DNA"/>
</dbReference>
<comment type="caution">
    <text evidence="2">The sequence shown here is derived from an EMBL/GenBank/DDBJ whole genome shotgun (WGS) entry which is preliminary data.</text>
</comment>